<feature type="chain" id="PRO_5002908179" description="Lipoprotein" evidence="1">
    <location>
        <begin position="40"/>
        <end position="243"/>
    </location>
</feature>
<organism evidence="2 3">
    <name type="scientific">Deinococcus deserti (strain DSM 17065 / CIP 109153 / LMG 22923 / VCD115)</name>
    <dbReference type="NCBI Taxonomy" id="546414"/>
    <lineage>
        <taxon>Bacteria</taxon>
        <taxon>Thermotogati</taxon>
        <taxon>Deinococcota</taxon>
        <taxon>Deinococci</taxon>
        <taxon>Deinococcales</taxon>
        <taxon>Deinococcaceae</taxon>
        <taxon>Deinococcus</taxon>
    </lineage>
</organism>
<gene>
    <name evidence="2" type="ordered locus">Deide_09440</name>
</gene>
<feature type="signal peptide" evidence="1">
    <location>
        <begin position="1"/>
        <end position="39"/>
    </location>
</feature>
<accession>C1D1U8</accession>
<proteinExistence type="predicted"/>
<dbReference type="AlphaFoldDB" id="C1D1U8"/>
<dbReference type="KEGG" id="ddr:Deide_09440"/>
<dbReference type="STRING" id="546414.Deide_09440"/>
<reference evidence="2 3" key="1">
    <citation type="journal article" date="2009" name="PLoS Genet.">
        <title>Alliance of proteomics and genomics to unravel the specificities of Sahara bacterium Deinococcus deserti.</title>
        <authorList>
            <person name="de Groot A."/>
            <person name="Dulermo R."/>
            <person name="Ortet P."/>
            <person name="Blanchard L."/>
            <person name="Guerin P."/>
            <person name="Fernandez B."/>
            <person name="Vacherie B."/>
            <person name="Dossat C."/>
            <person name="Jolivet E."/>
            <person name="Siguier P."/>
            <person name="Chandler M."/>
            <person name="Barakat M."/>
            <person name="Dedieu A."/>
            <person name="Barbe V."/>
            <person name="Heulin T."/>
            <person name="Sommer S."/>
            <person name="Achouak W."/>
            <person name="Armengaud J."/>
        </authorList>
    </citation>
    <scope>NUCLEOTIDE SEQUENCE [LARGE SCALE GENOMIC DNA]</scope>
    <source>
        <strain evidence="3">DSM 17065 / CIP 109153 / LMG 22923 / VCD115</strain>
    </source>
</reference>
<evidence type="ECO:0000256" key="1">
    <source>
        <dbReference type="SAM" id="SignalP"/>
    </source>
</evidence>
<sequence length="243" mass="26302">MQGDLRFTLSTMSERLPLVRLPLLVALLGLAACAPARTAAPATVQASTPVSGVSFYPREAGLAWSYLPEGEPATAVPYTLRAMGPSIFAGQTVQTFELTGRGAQQTWFRTFSNSGVQLQGIRKPGVTIRLEPPLQEYPAQGAWQVGLAWQGQSQVTVVDDAGKTQAQGLVTYSYLVQQQRRVQTPAGTFDVWVVTRQMSDTVGGLFPATQQLWFTPFTGEVRSPEGLLLTGRNFSTPRSGNQP</sequence>
<dbReference type="EMBL" id="CP001114">
    <property type="protein sequence ID" value="ACO45822.2"/>
    <property type="molecule type" value="Genomic_DNA"/>
</dbReference>
<dbReference type="eggNOG" id="ENOG5030QYG">
    <property type="taxonomic scope" value="Bacteria"/>
</dbReference>
<dbReference type="PROSITE" id="PS51257">
    <property type="entry name" value="PROKAR_LIPOPROTEIN"/>
    <property type="match status" value="1"/>
</dbReference>
<evidence type="ECO:0000313" key="3">
    <source>
        <dbReference type="Proteomes" id="UP000002208"/>
    </source>
</evidence>
<keyword evidence="3" id="KW-1185">Reference proteome</keyword>
<dbReference type="HOGENOM" id="CLU_091633_0_0_0"/>
<dbReference type="Gene3D" id="2.40.360.20">
    <property type="match status" value="1"/>
</dbReference>
<name>C1D1U8_DEIDV</name>
<protein>
    <recommendedName>
        <fullName evidence="4">Lipoprotein</fullName>
    </recommendedName>
</protein>
<dbReference type="PaxDb" id="546414-Deide_09440"/>
<dbReference type="Proteomes" id="UP000002208">
    <property type="component" value="Chromosome"/>
</dbReference>
<evidence type="ECO:0008006" key="4">
    <source>
        <dbReference type="Google" id="ProtNLM"/>
    </source>
</evidence>
<evidence type="ECO:0000313" key="2">
    <source>
        <dbReference type="EMBL" id="ACO45822.2"/>
    </source>
</evidence>
<keyword evidence="1" id="KW-0732">Signal</keyword>